<dbReference type="EMBL" id="JAWPEI010000004">
    <property type="protein sequence ID" value="KAK4729759.1"/>
    <property type="molecule type" value="Genomic_DNA"/>
</dbReference>
<proteinExistence type="predicted"/>
<name>A0AAV9LVH0_9SOLN</name>
<evidence type="ECO:0000313" key="2">
    <source>
        <dbReference type="EMBL" id="KAK4729759.1"/>
    </source>
</evidence>
<feature type="domain" description="Retrotransposon gag" evidence="1">
    <location>
        <begin position="54"/>
        <end position="145"/>
    </location>
</feature>
<dbReference type="Gene3D" id="2.40.70.10">
    <property type="entry name" value="Acid Proteases"/>
    <property type="match status" value="1"/>
</dbReference>
<dbReference type="Proteomes" id="UP001311915">
    <property type="component" value="Unassembled WGS sequence"/>
</dbReference>
<gene>
    <name evidence="2" type="ORF">R3W88_022747</name>
</gene>
<dbReference type="PANTHER" id="PTHR33223:SF11">
    <property type="entry name" value="ELEMENT PROTEIN, PUTATIVE-RELATED"/>
    <property type="match status" value="1"/>
</dbReference>
<sequence>MFEVTSTTLHLLQMRGIYGGLDQNNPYEHVRNFTEVCSPFTFKNVSQESIWLRVFPLSLTGEFNKWLAKLPNNSITSWEELVVAFYTRFFPPSRVMKLRDEIQSFKRQEGEPIHETWVRFKKILLKCPTHRLPNDLLLQYFFRSLDSVNKGVVDQLVRGGIMLQPFEVALFLLDEMTRINQAWYSQEGSGGSPRVNDLLSRIFDKVEGSDDLLKGMKDDFSSLNSKVISHAYAIKTLEGQLSLLSTKFKPNITRECDDRGLAIVTRSKKVAIGKVMGNEDAQKNEEGERMEEQEFLIHQNIAKEQQKEVDRHVQIPKVMQPLPKIPQPFPQRLKKQNEDEKFKKFLSMFKTLSITSPPTHFVEALLAMPGYAKFMKELVTKKRSLDFETSDVSHSSTSMRLLMIDRSIKHPIGLLHDILVKVDRFIFLADFVILDCQIDDEIPIILGRPFLATGRALVDVESGI</sequence>
<reference evidence="2 3" key="1">
    <citation type="submission" date="2023-10" db="EMBL/GenBank/DDBJ databases">
        <title>Genome-Wide Identification Analysis in wild type Solanum Pinnatisectum Reveals Some Genes Defensing Phytophthora Infestans.</title>
        <authorList>
            <person name="Sun C."/>
        </authorList>
    </citation>
    <scope>NUCLEOTIDE SEQUENCE [LARGE SCALE GENOMIC DNA]</scope>
    <source>
        <strain evidence="2">LQN</strain>
        <tissue evidence="2">Leaf</tissue>
    </source>
</reference>
<dbReference type="InterPro" id="IPR021109">
    <property type="entry name" value="Peptidase_aspartic_dom_sf"/>
</dbReference>
<dbReference type="Pfam" id="PF03732">
    <property type="entry name" value="Retrotrans_gag"/>
    <property type="match status" value="1"/>
</dbReference>
<dbReference type="PANTHER" id="PTHR33223">
    <property type="entry name" value="CCHC-TYPE DOMAIN-CONTAINING PROTEIN"/>
    <property type="match status" value="1"/>
</dbReference>
<dbReference type="InterPro" id="IPR005162">
    <property type="entry name" value="Retrotrans_gag_dom"/>
</dbReference>
<evidence type="ECO:0000259" key="1">
    <source>
        <dbReference type="Pfam" id="PF03732"/>
    </source>
</evidence>
<organism evidence="2 3">
    <name type="scientific">Solanum pinnatisectum</name>
    <name type="common">tansyleaf nightshade</name>
    <dbReference type="NCBI Taxonomy" id="50273"/>
    <lineage>
        <taxon>Eukaryota</taxon>
        <taxon>Viridiplantae</taxon>
        <taxon>Streptophyta</taxon>
        <taxon>Embryophyta</taxon>
        <taxon>Tracheophyta</taxon>
        <taxon>Spermatophyta</taxon>
        <taxon>Magnoliopsida</taxon>
        <taxon>eudicotyledons</taxon>
        <taxon>Gunneridae</taxon>
        <taxon>Pentapetalae</taxon>
        <taxon>asterids</taxon>
        <taxon>lamiids</taxon>
        <taxon>Solanales</taxon>
        <taxon>Solanaceae</taxon>
        <taxon>Solanoideae</taxon>
        <taxon>Solaneae</taxon>
        <taxon>Solanum</taxon>
    </lineage>
</organism>
<keyword evidence="3" id="KW-1185">Reference proteome</keyword>
<comment type="caution">
    <text evidence="2">The sequence shown here is derived from an EMBL/GenBank/DDBJ whole genome shotgun (WGS) entry which is preliminary data.</text>
</comment>
<protein>
    <recommendedName>
        <fullName evidence="1">Retrotransposon gag domain-containing protein</fullName>
    </recommendedName>
</protein>
<evidence type="ECO:0000313" key="3">
    <source>
        <dbReference type="Proteomes" id="UP001311915"/>
    </source>
</evidence>
<accession>A0AAV9LVH0</accession>
<dbReference type="AlphaFoldDB" id="A0AAV9LVH0"/>